<evidence type="ECO:0000256" key="1">
    <source>
        <dbReference type="SAM" id="MobiDB-lite"/>
    </source>
</evidence>
<dbReference type="AlphaFoldDB" id="A0A4D4MXI7"/>
<evidence type="ECO:0000313" key="2">
    <source>
        <dbReference type="EMBL" id="GDY76891.1"/>
    </source>
</evidence>
<accession>A0A4D4MXI7</accession>
<protein>
    <submittedName>
        <fullName evidence="2">Uncharacterized protein</fullName>
    </submittedName>
</protein>
<evidence type="ECO:0000313" key="3">
    <source>
        <dbReference type="Proteomes" id="UP000299211"/>
    </source>
</evidence>
<dbReference type="Proteomes" id="UP000299211">
    <property type="component" value="Unassembled WGS sequence"/>
</dbReference>
<name>A0A4D4MXI7_STRAX</name>
<sequence length="60" mass="6222">MQGDEVLLAAGESGQQQSGSPERADRRRVEHGEVTASGGEMVRADARGGAKVGGRLMVRG</sequence>
<dbReference type="EMBL" id="BJHY01000001">
    <property type="protein sequence ID" value="GDY76891.1"/>
    <property type="molecule type" value="Genomic_DNA"/>
</dbReference>
<proteinExistence type="predicted"/>
<reference evidence="2 3" key="1">
    <citation type="submission" date="2019-04" db="EMBL/GenBank/DDBJ databases">
        <title>Draft genome sequences of Streptomyces avermitilis ATCC 31267.</title>
        <authorList>
            <person name="Komaki H."/>
            <person name="Tamura T."/>
            <person name="Hosoyama A."/>
        </authorList>
    </citation>
    <scope>NUCLEOTIDE SEQUENCE [LARGE SCALE GENOMIC DNA]</scope>
    <source>
        <strain evidence="2 3">ATCC 31267</strain>
    </source>
</reference>
<feature type="compositionally biased region" description="Basic and acidic residues" evidence="1">
    <location>
        <begin position="22"/>
        <end position="33"/>
    </location>
</feature>
<feature type="region of interest" description="Disordered" evidence="1">
    <location>
        <begin position="1"/>
        <end position="60"/>
    </location>
</feature>
<comment type="caution">
    <text evidence="2">The sequence shown here is derived from an EMBL/GenBank/DDBJ whole genome shotgun (WGS) entry which is preliminary data.</text>
</comment>
<gene>
    <name evidence="2" type="ORF">SAV31267_063760</name>
</gene>
<organism evidence="2 3">
    <name type="scientific">Streptomyces avermitilis</name>
    <dbReference type="NCBI Taxonomy" id="33903"/>
    <lineage>
        <taxon>Bacteria</taxon>
        <taxon>Bacillati</taxon>
        <taxon>Actinomycetota</taxon>
        <taxon>Actinomycetes</taxon>
        <taxon>Kitasatosporales</taxon>
        <taxon>Streptomycetaceae</taxon>
        <taxon>Streptomyces</taxon>
    </lineage>
</organism>